<dbReference type="Proteomes" id="UP000024376">
    <property type="component" value="Unassembled WGS sequence"/>
</dbReference>
<gene>
    <name evidence="1" type="ORF">M419DRAFT_118191</name>
</gene>
<evidence type="ECO:0000313" key="1">
    <source>
        <dbReference type="EMBL" id="ETS03955.1"/>
    </source>
</evidence>
<dbReference type="KEGG" id="trr:M419DRAFT_118191"/>
<dbReference type="EMBL" id="KI911142">
    <property type="protein sequence ID" value="ETS03955.1"/>
    <property type="molecule type" value="Genomic_DNA"/>
</dbReference>
<name>A0A024SF36_HYPJR</name>
<accession>A0A024SF36</accession>
<sequence length="135" mass="15076">MQGGGRTRSRVGRKATGWTRSCAEARGFVGKRRRKVSIAVCRTFFNWRVVLEFQVRKFLDGIQSQGGSANEVIIRGRCREPDNLDSEKTGGIRVPQPPTQTPALGTCFRAYFWANFPAWNCRAPSTPPQEAQTAT</sequence>
<reference evidence="2" key="1">
    <citation type="journal article" date="2013" name="Ind. Biotechnol.">
        <title>Comparative genomics analysis of Trichoderma reesei strains.</title>
        <authorList>
            <person name="Koike H."/>
            <person name="Aerts A."/>
            <person name="LaButti K."/>
            <person name="Grigoriev I.V."/>
            <person name="Baker S.E."/>
        </authorList>
    </citation>
    <scope>NUCLEOTIDE SEQUENCE [LARGE SCALE GENOMIC DNA]</scope>
    <source>
        <strain evidence="2">ATCC 56765 / BCRC 32924 / NRRL 11460 / Rut C-30</strain>
    </source>
</reference>
<proteinExistence type="predicted"/>
<dbReference type="AlphaFoldDB" id="A0A024SF36"/>
<evidence type="ECO:0000313" key="2">
    <source>
        <dbReference type="Proteomes" id="UP000024376"/>
    </source>
</evidence>
<dbReference type="HOGENOM" id="CLU_1887238_0_0_1"/>
<organism evidence="1 2">
    <name type="scientific">Hypocrea jecorina (strain ATCC 56765 / BCRC 32924 / NRRL 11460 / Rut C-30)</name>
    <name type="common">Trichoderma reesei</name>
    <dbReference type="NCBI Taxonomy" id="1344414"/>
    <lineage>
        <taxon>Eukaryota</taxon>
        <taxon>Fungi</taxon>
        <taxon>Dikarya</taxon>
        <taxon>Ascomycota</taxon>
        <taxon>Pezizomycotina</taxon>
        <taxon>Sordariomycetes</taxon>
        <taxon>Hypocreomycetidae</taxon>
        <taxon>Hypocreales</taxon>
        <taxon>Hypocreaceae</taxon>
        <taxon>Trichoderma</taxon>
    </lineage>
</organism>
<protein>
    <submittedName>
        <fullName evidence="1">Uncharacterized protein</fullName>
    </submittedName>
</protein>